<evidence type="ECO:0000313" key="1">
    <source>
        <dbReference type="EMBL" id="KAI3701650.1"/>
    </source>
</evidence>
<comment type="caution">
    <text evidence="1">The sequence shown here is derived from an EMBL/GenBank/DDBJ whole genome shotgun (WGS) entry which is preliminary data.</text>
</comment>
<proteinExistence type="predicted"/>
<gene>
    <name evidence="1" type="ORF">L6452_26884</name>
</gene>
<dbReference type="Proteomes" id="UP001055879">
    <property type="component" value="Linkage Group LG09"/>
</dbReference>
<accession>A0ACB8ZZS0</accession>
<reference evidence="2" key="1">
    <citation type="journal article" date="2022" name="Mol. Ecol. Resour.">
        <title>The genomes of chicory, endive, great burdock and yacon provide insights into Asteraceae palaeo-polyploidization history and plant inulin production.</title>
        <authorList>
            <person name="Fan W."/>
            <person name="Wang S."/>
            <person name="Wang H."/>
            <person name="Wang A."/>
            <person name="Jiang F."/>
            <person name="Liu H."/>
            <person name="Zhao H."/>
            <person name="Xu D."/>
            <person name="Zhang Y."/>
        </authorList>
    </citation>
    <scope>NUCLEOTIDE SEQUENCE [LARGE SCALE GENOMIC DNA]</scope>
    <source>
        <strain evidence="2">cv. Niubang</strain>
    </source>
</reference>
<dbReference type="EMBL" id="CM042055">
    <property type="protein sequence ID" value="KAI3701650.1"/>
    <property type="molecule type" value="Genomic_DNA"/>
</dbReference>
<organism evidence="1 2">
    <name type="scientific">Arctium lappa</name>
    <name type="common">Greater burdock</name>
    <name type="synonym">Lappa major</name>
    <dbReference type="NCBI Taxonomy" id="4217"/>
    <lineage>
        <taxon>Eukaryota</taxon>
        <taxon>Viridiplantae</taxon>
        <taxon>Streptophyta</taxon>
        <taxon>Embryophyta</taxon>
        <taxon>Tracheophyta</taxon>
        <taxon>Spermatophyta</taxon>
        <taxon>Magnoliopsida</taxon>
        <taxon>eudicotyledons</taxon>
        <taxon>Gunneridae</taxon>
        <taxon>Pentapetalae</taxon>
        <taxon>asterids</taxon>
        <taxon>campanulids</taxon>
        <taxon>Asterales</taxon>
        <taxon>Asteraceae</taxon>
        <taxon>Carduoideae</taxon>
        <taxon>Cardueae</taxon>
        <taxon>Arctiinae</taxon>
        <taxon>Arctium</taxon>
    </lineage>
</organism>
<evidence type="ECO:0000313" key="2">
    <source>
        <dbReference type="Proteomes" id="UP001055879"/>
    </source>
</evidence>
<sequence length="77" mass="8777">MAVSINSPRFLLSLVKDFIEKEIGIVIPHRRCSSCWWCSCYLPSISLSHNSIFLILTDFQEAFEESYTDISCIVSSV</sequence>
<reference evidence="1 2" key="2">
    <citation type="journal article" date="2022" name="Mol. Ecol. Resour.">
        <title>The genomes of chicory, endive, great burdock and yacon provide insights into Asteraceae paleo-polyploidization history and plant inulin production.</title>
        <authorList>
            <person name="Fan W."/>
            <person name="Wang S."/>
            <person name="Wang H."/>
            <person name="Wang A."/>
            <person name="Jiang F."/>
            <person name="Liu H."/>
            <person name="Zhao H."/>
            <person name="Xu D."/>
            <person name="Zhang Y."/>
        </authorList>
    </citation>
    <scope>NUCLEOTIDE SEQUENCE [LARGE SCALE GENOMIC DNA]</scope>
    <source>
        <strain evidence="2">cv. Niubang</strain>
    </source>
</reference>
<keyword evidence="2" id="KW-1185">Reference proteome</keyword>
<name>A0ACB8ZZS0_ARCLA</name>
<protein>
    <submittedName>
        <fullName evidence="1">Uncharacterized protein</fullName>
    </submittedName>
</protein>